<dbReference type="PROSITE" id="PS51343">
    <property type="entry name" value="PII_GLNB_DOM"/>
    <property type="match status" value="1"/>
</dbReference>
<protein>
    <recommendedName>
        <fullName evidence="1">Nitrogen regulatory protein P-II</fullName>
    </recommendedName>
</protein>
<keyword evidence="3" id="KW-1185">Reference proteome</keyword>
<dbReference type="Proteomes" id="UP000305451">
    <property type="component" value="Unassembled WGS sequence"/>
</dbReference>
<proteinExistence type="predicted"/>
<sequence>MARAVRKKLIAIVEVAHLNRLLELLTQAGVTGFTVVDARAGRGLEGEWDRADFNDATQKKLVHAITNAATAERVFEAAEPFFDRYPGIIYGQDVEVLRPERF</sequence>
<dbReference type="RefSeq" id="WP_135943112.1">
    <property type="nucleotide sequence ID" value="NZ_BMEI01000001.1"/>
</dbReference>
<comment type="caution">
    <text evidence="2">The sequence shown here is derived from an EMBL/GenBank/DDBJ whole genome shotgun (WGS) entry which is preliminary data.</text>
</comment>
<dbReference type="OrthoDB" id="7595716at2"/>
<dbReference type="GO" id="GO:0030234">
    <property type="term" value="F:enzyme regulator activity"/>
    <property type="evidence" value="ECO:0007669"/>
    <property type="project" value="InterPro"/>
</dbReference>
<evidence type="ECO:0000313" key="3">
    <source>
        <dbReference type="Proteomes" id="UP000305451"/>
    </source>
</evidence>
<evidence type="ECO:0000256" key="1">
    <source>
        <dbReference type="ARBA" id="ARBA00015681"/>
    </source>
</evidence>
<dbReference type="GO" id="GO:0006808">
    <property type="term" value="P:regulation of nitrogen utilization"/>
    <property type="evidence" value="ECO:0007669"/>
    <property type="project" value="InterPro"/>
</dbReference>
<dbReference type="EMBL" id="SRXV01000001">
    <property type="protein sequence ID" value="TGY93917.1"/>
    <property type="molecule type" value="Genomic_DNA"/>
</dbReference>
<dbReference type="Gene3D" id="3.30.70.120">
    <property type="match status" value="1"/>
</dbReference>
<dbReference type="SUPFAM" id="SSF54913">
    <property type="entry name" value="GlnB-like"/>
    <property type="match status" value="1"/>
</dbReference>
<dbReference type="InterPro" id="IPR002187">
    <property type="entry name" value="N-reg_PII"/>
</dbReference>
<organism evidence="2 3">
    <name type="scientific">Marinicauda pacifica</name>
    <dbReference type="NCBI Taxonomy" id="1133559"/>
    <lineage>
        <taxon>Bacteria</taxon>
        <taxon>Pseudomonadati</taxon>
        <taxon>Pseudomonadota</taxon>
        <taxon>Alphaproteobacteria</taxon>
        <taxon>Maricaulales</taxon>
        <taxon>Maricaulaceae</taxon>
        <taxon>Marinicauda</taxon>
    </lineage>
</organism>
<evidence type="ECO:0000313" key="2">
    <source>
        <dbReference type="EMBL" id="TGY93917.1"/>
    </source>
</evidence>
<dbReference type="InterPro" id="IPR011322">
    <property type="entry name" value="N-reg_PII-like_a/b"/>
</dbReference>
<gene>
    <name evidence="2" type="ORF">E5162_01100</name>
</gene>
<dbReference type="InterPro" id="IPR015867">
    <property type="entry name" value="N-reg_PII/ATP_PRibTrfase_C"/>
</dbReference>
<dbReference type="Pfam" id="PF00543">
    <property type="entry name" value="P-II"/>
    <property type="match status" value="1"/>
</dbReference>
<accession>A0A4S2HCY9</accession>
<dbReference type="AlphaFoldDB" id="A0A4S2HCY9"/>
<name>A0A4S2HCY9_9PROT</name>
<reference evidence="2 3" key="1">
    <citation type="journal article" date="2013" name="Int. J. Syst. Evol. Microbiol.">
        <title>Marinicauda pacifica gen. nov., sp. nov., a prosthecate alphaproteobacterium of the family Hyphomonadaceae isolated from deep seawater.</title>
        <authorList>
            <person name="Zhang X.Y."/>
            <person name="Li G.W."/>
            <person name="Wang C.S."/>
            <person name="Zhang Y.J."/>
            <person name="Xu X.W."/>
            <person name="Li H."/>
            <person name="Liu A."/>
            <person name="Liu C."/>
            <person name="Xie B.B."/>
            <person name="Qin Q.L."/>
            <person name="Xu Z."/>
            <person name="Chen X.L."/>
            <person name="Zhou B.C."/>
            <person name="Zhang Y.Z."/>
        </authorList>
    </citation>
    <scope>NUCLEOTIDE SEQUENCE [LARGE SCALE GENOMIC DNA]</scope>
    <source>
        <strain evidence="2 3">P-1 km-3</strain>
    </source>
</reference>